<dbReference type="InterPro" id="IPR011990">
    <property type="entry name" value="TPR-like_helical_dom_sf"/>
</dbReference>
<keyword evidence="4" id="KW-1185">Reference proteome</keyword>
<evidence type="ECO:0000256" key="1">
    <source>
        <dbReference type="ARBA" id="ARBA00022737"/>
    </source>
</evidence>
<evidence type="ECO:0000313" key="3">
    <source>
        <dbReference type="EMBL" id="KAK2590814.1"/>
    </source>
</evidence>
<comment type="caution">
    <text evidence="3">The sequence shown here is derived from an EMBL/GenBank/DDBJ whole genome shotgun (WGS) entry which is preliminary data.</text>
</comment>
<dbReference type="Gene3D" id="1.25.40.10">
    <property type="entry name" value="Tetratricopeptide repeat domain"/>
    <property type="match status" value="1"/>
</dbReference>
<dbReference type="InterPro" id="IPR002885">
    <property type="entry name" value="PPR_rpt"/>
</dbReference>
<gene>
    <name evidence="3" type="ORF">QQS21_011501</name>
</gene>
<evidence type="ECO:0008006" key="5">
    <source>
        <dbReference type="Google" id="ProtNLM"/>
    </source>
</evidence>
<name>A0AAJ0CD48_9HYPO</name>
<proteinExistence type="predicted"/>
<dbReference type="PANTHER" id="PTHR47941">
    <property type="entry name" value="PENTATRICOPEPTIDE REPEAT-CONTAINING PROTEIN 3, MITOCHONDRIAL"/>
    <property type="match status" value="1"/>
</dbReference>
<accession>A0AAJ0CD48</accession>
<feature type="compositionally biased region" description="Polar residues" evidence="2">
    <location>
        <begin position="181"/>
        <end position="197"/>
    </location>
</feature>
<feature type="compositionally biased region" description="Polar residues" evidence="2">
    <location>
        <begin position="128"/>
        <end position="141"/>
    </location>
</feature>
<keyword evidence="1" id="KW-0677">Repeat</keyword>
<evidence type="ECO:0000256" key="2">
    <source>
        <dbReference type="SAM" id="MobiDB-lite"/>
    </source>
</evidence>
<reference evidence="3" key="1">
    <citation type="submission" date="2023-06" db="EMBL/GenBank/DDBJ databases">
        <title>Conoideocrella luteorostrata (Hypocreales: Clavicipitaceae), a potential biocontrol fungus for elongate hemlock scale in United States Christmas tree production areas.</title>
        <authorList>
            <person name="Barrett H."/>
            <person name="Lovett B."/>
            <person name="Macias A.M."/>
            <person name="Stajich J.E."/>
            <person name="Kasson M.T."/>
        </authorList>
    </citation>
    <scope>NUCLEOTIDE SEQUENCE</scope>
    <source>
        <strain evidence="3">ARSEF 14590</strain>
    </source>
</reference>
<organism evidence="3 4">
    <name type="scientific">Conoideocrella luteorostrata</name>
    <dbReference type="NCBI Taxonomy" id="1105319"/>
    <lineage>
        <taxon>Eukaryota</taxon>
        <taxon>Fungi</taxon>
        <taxon>Dikarya</taxon>
        <taxon>Ascomycota</taxon>
        <taxon>Pezizomycotina</taxon>
        <taxon>Sordariomycetes</taxon>
        <taxon>Hypocreomycetidae</taxon>
        <taxon>Hypocreales</taxon>
        <taxon>Clavicipitaceae</taxon>
        <taxon>Conoideocrella</taxon>
    </lineage>
</organism>
<feature type="region of interest" description="Disordered" evidence="2">
    <location>
        <begin position="110"/>
        <end position="197"/>
    </location>
</feature>
<evidence type="ECO:0000313" key="4">
    <source>
        <dbReference type="Proteomes" id="UP001251528"/>
    </source>
</evidence>
<dbReference type="AlphaFoldDB" id="A0AAJ0CD48"/>
<sequence>MDPPPKLGLMLERTAASLESCSLQRVLSKPGRSSKRCRQLHTGFWQHGASAIELYNIWPPPKNGVDGEQDGSDQASRPSQTGLLASAFLFDFLYPSGTYALLRRLYPTLPRPQDGGKSAGAPRRRNFTSHAVTTEIDTSVTPFRYGENADRKRERVRRYASRSDQNSLRDQRDTSIPVDSASASAHQPISTANEFSRPTNKSTFQALTDLLTRPEEALYHDVWDLYCKLNETQEQNLQALVAVYLSTSHSIVDIGRAISLFRQTPAYLWDDDLQTAGVLLNLRAGDRTAAIDVFHRGLQARASGAGLEHLLEDTILKRQWPMLLKIWLEYHSTLIGMTGSSPRRNIVDLPSMTSIPDLATLYFAFERYLETESLGAVRAINLYADTRLGLEAIRHWLAVQVLRQPCPPNEAKAILQIWSDPALYQSYLSRMLERWDEGYETRAGLSPLSDIYSNYRKLDSSKTPVSLLRKMFNFYYPADTAGLAEVYCDWHQTWGDLDQWGYEKYLKFYSTAGDVQAVKDLWARYTNKFPAVVKQPMGFRSTLNAYAQVGDIAGAEKEFQIMTVQHGVKPDIDSWNTLLKCYSKSNDQARIIQCFEEIRKVDQPNSFTYAQVMAMAAKKGERATVLKYFDQSQKEGVPISKEMALSLVMVYCHNDRLADAEKICVEFAERNVTSTAVWNQLIYFNGVRGKLNKCYALLKSMKSYGMEWDHQTHEFLLRAMVQVDQIQSAYRLLQNARSDRLFPVGPEHFAVVMSGAVRTGHLGLAETILSHMRSAGHEIPFKAHVSLVEAAVRRDPSAERTRALARDLVEHMLAMLPPMHAQQPNTSSSNSLPKWTAPSGLVELRKQTKDIGRAIVLLVELRDFAAIEQIVTAYKAAVPEYKQRNCFPPEIAAALMLGHLKDSELDRVHKIWKQTIADVLARGASSSRSIVPAYQYDLARPLNVVIKAFKEASDGQGLLNTVEQVTSSGFKLTSTNWNLAIRYLAELGHWERAMAWCEQTLMPRWRGWTPAAKSLQERRDMKNTRVLTASKATVFSLQREWLKLRKLAAWSGEVSSRLKDMEQRHPMLHYAFTTTDYEHLPPAWVLPKKKSMNKAIKEMLKPLSHDELSVMRKALEKQLRLEKKRSRLRKAGYCSPFHVVAGRAATKKKQGQDMIEALKGKGGIKESRCDAEKGTCLFGRERM</sequence>
<dbReference type="EMBL" id="JASWJB010000393">
    <property type="protein sequence ID" value="KAK2590814.1"/>
    <property type="molecule type" value="Genomic_DNA"/>
</dbReference>
<dbReference type="Proteomes" id="UP001251528">
    <property type="component" value="Unassembled WGS sequence"/>
</dbReference>
<dbReference type="Pfam" id="PF01535">
    <property type="entry name" value="PPR"/>
    <property type="match status" value="1"/>
</dbReference>
<dbReference type="Pfam" id="PF13812">
    <property type="entry name" value="PPR_3"/>
    <property type="match status" value="1"/>
</dbReference>
<protein>
    <recommendedName>
        <fullName evidence="5">Pentacotripeptide-repeat region of PRORP domain-containing protein</fullName>
    </recommendedName>
</protein>